<evidence type="ECO:0000256" key="7">
    <source>
        <dbReference type="ARBA" id="ARBA00023136"/>
    </source>
</evidence>
<feature type="transmembrane region" description="Helical" evidence="8">
    <location>
        <begin position="203"/>
        <end position="224"/>
    </location>
</feature>
<dbReference type="InterPro" id="IPR050524">
    <property type="entry name" value="APC_YAT"/>
</dbReference>
<evidence type="ECO:0000313" key="11">
    <source>
        <dbReference type="Proteomes" id="UP000449547"/>
    </source>
</evidence>
<dbReference type="Gene3D" id="1.20.1740.10">
    <property type="entry name" value="Amino acid/polyamine transporter I"/>
    <property type="match status" value="1"/>
</dbReference>
<sequence length="579" mass="64235">MASKGEKNFTIVESSAGSSTSIARSRHSFYGDISIANSRVISIEDGKAGEGGEPQFQLKRGLKSRHVQLIAIGGAIGTGLFVGSGLTLQSGPAALFLAFVFMSTIIWCVMQIMAEMITFLPIPGNGPMTFVYDNLSTSFGFAIGWNYWYAFSMLVAAEVVAAAYVIEYWIQSVNIAVWITIILAVILILNFTSVKFFGEAEFWFASIKLITLTGLLILGVVLFFGGGPNQTSVLGFWYWRDYPFRQFFYRGDNDNIIEIAGATGRFLAFWRAVIRSGFAFICSPELIAAAGGECEKPRHNIPKAARRFVYRLIFFYCFGTIVIGVIVDSKDPRLLGGASYTSASPFVLGITNAGIPVLNHIVNAAILTSAASSGNSFLFTASRTMYSLANRGLAPKVFLKVNRFGIPYYSVAVSSLLGFLAYLNVSNSSATAFNWFSNISTISGFISWVFVCFAYLRWRKAITYNGLDTRVTYRASLSPWCAYYAIFMVSLISITNGFMVFFNFNGADFVAAYITLPIVFFLYTAHRLYTVFYLKDKKWLIPIPEIDCSTGLDLIEAEDRNTPLPVPKNWIEKVWYWIA</sequence>
<keyword evidence="7 8" id="KW-0472">Membrane</keyword>
<evidence type="ECO:0000256" key="6">
    <source>
        <dbReference type="ARBA" id="ARBA00022989"/>
    </source>
</evidence>
<evidence type="ECO:0000259" key="9">
    <source>
        <dbReference type="Pfam" id="PF00324"/>
    </source>
</evidence>
<feature type="transmembrane region" description="Helical" evidence="8">
    <location>
        <begin position="406"/>
        <end position="423"/>
    </location>
</feature>
<dbReference type="InterPro" id="IPR004841">
    <property type="entry name" value="AA-permease/SLC12A_dom"/>
</dbReference>
<dbReference type="PROSITE" id="PS00218">
    <property type="entry name" value="AMINO_ACID_PERMEASE_1"/>
    <property type="match status" value="1"/>
</dbReference>
<evidence type="ECO:0000256" key="3">
    <source>
        <dbReference type="ARBA" id="ARBA00022448"/>
    </source>
</evidence>
<evidence type="ECO:0000256" key="2">
    <source>
        <dbReference type="ARBA" id="ARBA00006983"/>
    </source>
</evidence>
<feature type="transmembrane region" description="Helical" evidence="8">
    <location>
        <begin position="361"/>
        <end position="381"/>
    </location>
</feature>
<gene>
    <name evidence="10" type="ORF">DIURU_005582</name>
</gene>
<dbReference type="PANTHER" id="PTHR43341:SF36">
    <property type="entry name" value="PROLINE-SPECIFIC PERMEASE"/>
    <property type="match status" value="1"/>
</dbReference>
<dbReference type="OrthoDB" id="3900342at2759"/>
<feature type="transmembrane region" description="Helical" evidence="8">
    <location>
        <begin position="510"/>
        <end position="529"/>
    </location>
</feature>
<protein>
    <recommendedName>
        <fullName evidence="9">Amino acid permease/ SLC12A domain-containing protein</fullName>
    </recommendedName>
</protein>
<dbReference type="Proteomes" id="UP000449547">
    <property type="component" value="Unassembled WGS sequence"/>
</dbReference>
<feature type="transmembrane region" description="Helical" evidence="8">
    <location>
        <begin position="67"/>
        <end position="87"/>
    </location>
</feature>
<dbReference type="GeneID" id="54784233"/>
<dbReference type="GO" id="GO:0015171">
    <property type="term" value="F:amino acid transmembrane transporter activity"/>
    <property type="evidence" value="ECO:0007669"/>
    <property type="project" value="TreeGrafter"/>
</dbReference>
<dbReference type="EMBL" id="SWFT01000162">
    <property type="protein sequence ID" value="KAA8896842.1"/>
    <property type="molecule type" value="Genomic_DNA"/>
</dbReference>
<evidence type="ECO:0000313" key="10">
    <source>
        <dbReference type="EMBL" id="KAA8896842.1"/>
    </source>
</evidence>
<feature type="domain" description="Amino acid permease/ SLC12A" evidence="9">
    <location>
        <begin position="66"/>
        <end position="534"/>
    </location>
</feature>
<keyword evidence="11" id="KW-1185">Reference proteome</keyword>
<dbReference type="InterPro" id="IPR004840">
    <property type="entry name" value="Amino_acid_permease_CS"/>
</dbReference>
<dbReference type="GO" id="GO:0016020">
    <property type="term" value="C:membrane"/>
    <property type="evidence" value="ECO:0007669"/>
    <property type="project" value="UniProtKB-SubCell"/>
</dbReference>
<dbReference type="OMA" id="SMFLLIW"/>
<feature type="transmembrane region" description="Helical" evidence="8">
    <location>
        <begin position="93"/>
        <end position="110"/>
    </location>
</feature>
<keyword evidence="5" id="KW-0029">Amino-acid transport</keyword>
<reference evidence="10 11" key="1">
    <citation type="submission" date="2019-07" db="EMBL/GenBank/DDBJ databases">
        <title>Genome assembly of two rare yeast pathogens: Diutina rugosa and Trichomonascus ciferrii.</title>
        <authorList>
            <person name="Mixao V."/>
            <person name="Saus E."/>
            <person name="Hansen A."/>
            <person name="Lass-Flor C."/>
            <person name="Gabaldon T."/>
        </authorList>
    </citation>
    <scope>NUCLEOTIDE SEQUENCE [LARGE SCALE GENOMIC DNA]</scope>
    <source>
        <strain evidence="10 11">CBS 613</strain>
    </source>
</reference>
<dbReference type="PIRSF" id="PIRSF006060">
    <property type="entry name" value="AA_transporter"/>
    <property type="match status" value="1"/>
</dbReference>
<keyword evidence="4 8" id="KW-0812">Transmembrane</keyword>
<keyword evidence="6 8" id="KW-1133">Transmembrane helix</keyword>
<dbReference type="RefSeq" id="XP_034009638.1">
    <property type="nucleotide sequence ID" value="XM_034158580.1"/>
</dbReference>
<proteinExistence type="inferred from homology"/>
<feature type="transmembrane region" description="Helical" evidence="8">
    <location>
        <begin position="435"/>
        <end position="456"/>
    </location>
</feature>
<name>A0A642UCT0_DIURU</name>
<keyword evidence="3" id="KW-0813">Transport</keyword>
<feature type="transmembrane region" description="Helical" evidence="8">
    <location>
        <begin position="477"/>
        <end position="504"/>
    </location>
</feature>
<dbReference type="AlphaFoldDB" id="A0A642UCT0"/>
<feature type="transmembrane region" description="Helical" evidence="8">
    <location>
        <begin position="308"/>
        <end position="327"/>
    </location>
</feature>
<comment type="caution">
    <text evidence="10">The sequence shown here is derived from an EMBL/GenBank/DDBJ whole genome shotgun (WGS) entry which is preliminary data.</text>
</comment>
<dbReference type="Pfam" id="PF00324">
    <property type="entry name" value="AA_permease"/>
    <property type="match status" value="1"/>
</dbReference>
<feature type="transmembrane region" description="Helical" evidence="8">
    <location>
        <begin position="147"/>
        <end position="166"/>
    </location>
</feature>
<dbReference type="FunFam" id="1.20.1740.10:FF:000001">
    <property type="entry name" value="Amino acid permease"/>
    <property type="match status" value="1"/>
</dbReference>
<evidence type="ECO:0000256" key="8">
    <source>
        <dbReference type="SAM" id="Phobius"/>
    </source>
</evidence>
<comment type="subcellular location">
    <subcellularLocation>
        <location evidence="1">Membrane</location>
        <topology evidence="1">Multi-pass membrane protein</topology>
    </subcellularLocation>
</comment>
<dbReference type="VEuPathDB" id="FungiDB:DIURU_005582"/>
<organism evidence="10 11">
    <name type="scientific">Diutina rugosa</name>
    <name type="common">Yeast</name>
    <name type="synonym">Candida rugosa</name>
    <dbReference type="NCBI Taxonomy" id="5481"/>
    <lineage>
        <taxon>Eukaryota</taxon>
        <taxon>Fungi</taxon>
        <taxon>Dikarya</taxon>
        <taxon>Ascomycota</taxon>
        <taxon>Saccharomycotina</taxon>
        <taxon>Pichiomycetes</taxon>
        <taxon>Debaryomycetaceae</taxon>
        <taxon>Diutina</taxon>
    </lineage>
</organism>
<dbReference type="PANTHER" id="PTHR43341">
    <property type="entry name" value="AMINO ACID PERMEASE"/>
    <property type="match status" value="1"/>
</dbReference>
<evidence type="ECO:0000256" key="5">
    <source>
        <dbReference type="ARBA" id="ARBA00022970"/>
    </source>
</evidence>
<evidence type="ECO:0000256" key="4">
    <source>
        <dbReference type="ARBA" id="ARBA00022692"/>
    </source>
</evidence>
<evidence type="ECO:0000256" key="1">
    <source>
        <dbReference type="ARBA" id="ARBA00004141"/>
    </source>
</evidence>
<comment type="similarity">
    <text evidence="2">Belongs to the amino acid-polyamine-organocation (APC) superfamily. YAT (TC 2.A.3.10) family.</text>
</comment>
<feature type="transmembrane region" description="Helical" evidence="8">
    <location>
        <begin position="173"/>
        <end position="191"/>
    </location>
</feature>
<accession>A0A642UCT0</accession>